<dbReference type="Pfam" id="PF15299">
    <property type="entry name" value="ALS2CR8"/>
    <property type="match status" value="1"/>
</dbReference>
<feature type="region of interest" description="Disordered" evidence="1">
    <location>
        <begin position="1"/>
        <end position="29"/>
    </location>
</feature>
<name>A0A226M7I1_CALSU</name>
<organism evidence="2 3">
    <name type="scientific">Callipepla squamata</name>
    <name type="common">Scaled quail</name>
    <dbReference type="NCBI Taxonomy" id="9009"/>
    <lineage>
        <taxon>Eukaryota</taxon>
        <taxon>Metazoa</taxon>
        <taxon>Chordata</taxon>
        <taxon>Craniata</taxon>
        <taxon>Vertebrata</taxon>
        <taxon>Euteleostomi</taxon>
        <taxon>Archelosauria</taxon>
        <taxon>Archosauria</taxon>
        <taxon>Dinosauria</taxon>
        <taxon>Saurischia</taxon>
        <taxon>Theropoda</taxon>
        <taxon>Coelurosauria</taxon>
        <taxon>Aves</taxon>
        <taxon>Neognathae</taxon>
        <taxon>Galloanserae</taxon>
        <taxon>Galliformes</taxon>
        <taxon>Odontophoridae</taxon>
        <taxon>Callipepla</taxon>
    </lineage>
</organism>
<evidence type="ECO:0000313" key="2">
    <source>
        <dbReference type="EMBL" id="OXB51178.1"/>
    </source>
</evidence>
<dbReference type="GO" id="GO:0000981">
    <property type="term" value="F:DNA-binding transcription factor activity, RNA polymerase II-specific"/>
    <property type="evidence" value="ECO:0007669"/>
    <property type="project" value="TreeGrafter"/>
</dbReference>
<reference evidence="2 3" key="1">
    <citation type="submission" date="2016-07" db="EMBL/GenBank/DDBJ databases">
        <title>Disparate Historic Effective Population Sizes Predicted by Modern Levels of Genome Diversity for the Scaled Quail (Callipepla squamata) and the Northern Bobwhite (Colinus virginianus): Inferences from First and Second Generation Draft Genome Assemblies for Sympatric New World Quail.</title>
        <authorList>
            <person name="Oldeschulte D.L."/>
            <person name="Halley Y.A."/>
            <person name="Bhattarai E.K."/>
            <person name="Brashear W.A."/>
            <person name="Hill J."/>
            <person name="Metz R.P."/>
            <person name="Johnson C.D."/>
            <person name="Rollins D."/>
            <person name="Peterson M.J."/>
            <person name="Bickhart D.M."/>
            <person name="Decker J.E."/>
            <person name="Seabury C.M."/>
        </authorList>
    </citation>
    <scope>NUCLEOTIDE SEQUENCE [LARGE SCALE GENOMIC DNA]</scope>
    <source>
        <strain evidence="2 3">Texas</strain>
        <tissue evidence="2">Leg muscle</tissue>
    </source>
</reference>
<protein>
    <submittedName>
        <fullName evidence="2">Uncharacterized protein</fullName>
    </submittedName>
</protein>
<dbReference type="EMBL" id="MCFN01020003">
    <property type="protein sequence ID" value="OXB51178.1"/>
    <property type="molecule type" value="Genomic_DNA"/>
</dbReference>
<proteinExistence type="predicted"/>
<sequence length="118" mass="13632">METSCLPSSPSHFSAAFPEEEEEEVVRDENCTLPSRLHPQVADKIRELVSQGIEQVYAVRKQLRKYVERELFKPDEVPERHNLSFFPTVNDIKNHIHEVQKSLRNGEVVYNSESIPAT</sequence>
<accession>A0A226M7I1</accession>
<feature type="compositionally biased region" description="Low complexity" evidence="1">
    <location>
        <begin position="7"/>
        <end position="17"/>
    </location>
</feature>
<dbReference type="GO" id="GO:0000978">
    <property type="term" value="F:RNA polymerase II cis-regulatory region sequence-specific DNA binding"/>
    <property type="evidence" value="ECO:0007669"/>
    <property type="project" value="TreeGrafter"/>
</dbReference>
<dbReference type="OrthoDB" id="2668416at2759"/>
<dbReference type="PANTHER" id="PTHR14694">
    <property type="entry name" value="CALCIUM-RESPONSIVE TRANSCRIPTION FACTOR"/>
    <property type="match status" value="1"/>
</dbReference>
<gene>
    <name evidence="2" type="ORF">ASZ78_004079</name>
</gene>
<comment type="caution">
    <text evidence="2">The sequence shown here is derived from an EMBL/GenBank/DDBJ whole genome shotgun (WGS) entry which is preliminary data.</text>
</comment>
<dbReference type="AlphaFoldDB" id="A0A226M7I1"/>
<evidence type="ECO:0000256" key="1">
    <source>
        <dbReference type="SAM" id="MobiDB-lite"/>
    </source>
</evidence>
<dbReference type="Proteomes" id="UP000198323">
    <property type="component" value="Unassembled WGS sequence"/>
</dbReference>
<dbReference type="InterPro" id="IPR029309">
    <property type="entry name" value="CaRF"/>
</dbReference>
<keyword evidence="3" id="KW-1185">Reference proteome</keyword>
<dbReference type="GO" id="GO:0005634">
    <property type="term" value="C:nucleus"/>
    <property type="evidence" value="ECO:0007669"/>
    <property type="project" value="TreeGrafter"/>
</dbReference>
<evidence type="ECO:0000313" key="3">
    <source>
        <dbReference type="Proteomes" id="UP000198323"/>
    </source>
</evidence>
<dbReference type="PANTHER" id="PTHR14694:SF1">
    <property type="entry name" value="CALCIUM-RESPONSIVE TRANSCRIPTION FACTOR"/>
    <property type="match status" value="1"/>
</dbReference>
<feature type="non-terminal residue" evidence="2">
    <location>
        <position position="118"/>
    </location>
</feature>